<name>A0A150WPV5_BDEBC</name>
<proteinExistence type="predicted"/>
<comment type="caution">
    <text evidence="2">The sequence shown here is derived from an EMBL/GenBank/DDBJ whole genome shotgun (WGS) entry which is preliminary data.</text>
</comment>
<sequence>MDAKKDLQKAKAPEHSQDKKTSTSTGSSSSSVSSSAGTRSQPAKSVDESMKELAGMFFQIKRAESSGKALTPAQTERAKELVADLKAAEVRFYGIISKCWISGNDCHMLNESLEIMRHFRPNEEVPEGFQKARSLIPGLPSQVVALMVYSNQIQYLFLDGSTQVAESSNA</sequence>
<dbReference type="EMBL" id="LUKE01000001">
    <property type="protein sequence ID" value="KYG66531.1"/>
    <property type="molecule type" value="Genomic_DNA"/>
</dbReference>
<evidence type="ECO:0000313" key="2">
    <source>
        <dbReference type="EMBL" id="KYG66531.1"/>
    </source>
</evidence>
<keyword evidence="3" id="KW-1185">Reference proteome</keyword>
<gene>
    <name evidence="2" type="ORF">AZI86_05660</name>
</gene>
<evidence type="ECO:0000313" key="3">
    <source>
        <dbReference type="Proteomes" id="UP000075320"/>
    </source>
</evidence>
<feature type="compositionally biased region" description="Basic and acidic residues" evidence="1">
    <location>
        <begin position="1"/>
        <end position="21"/>
    </location>
</feature>
<reference evidence="2 3" key="1">
    <citation type="submission" date="2016-03" db="EMBL/GenBank/DDBJ databases">
        <authorList>
            <person name="Ploux O."/>
        </authorList>
    </citation>
    <scope>NUCLEOTIDE SEQUENCE [LARGE SCALE GENOMIC DNA]</scope>
    <source>
        <strain evidence="2 3">R0</strain>
    </source>
</reference>
<feature type="region of interest" description="Disordered" evidence="1">
    <location>
        <begin position="1"/>
        <end position="46"/>
    </location>
</feature>
<dbReference type="Proteomes" id="UP000075320">
    <property type="component" value="Unassembled WGS sequence"/>
</dbReference>
<protein>
    <submittedName>
        <fullName evidence="2">Uncharacterized protein</fullName>
    </submittedName>
</protein>
<organism evidence="2 3">
    <name type="scientific">Bdellovibrio bacteriovorus</name>
    <dbReference type="NCBI Taxonomy" id="959"/>
    <lineage>
        <taxon>Bacteria</taxon>
        <taxon>Pseudomonadati</taxon>
        <taxon>Bdellovibrionota</taxon>
        <taxon>Bdellovibrionia</taxon>
        <taxon>Bdellovibrionales</taxon>
        <taxon>Pseudobdellovibrionaceae</taxon>
        <taxon>Bdellovibrio</taxon>
    </lineage>
</organism>
<evidence type="ECO:0000256" key="1">
    <source>
        <dbReference type="SAM" id="MobiDB-lite"/>
    </source>
</evidence>
<feature type="compositionally biased region" description="Low complexity" evidence="1">
    <location>
        <begin position="22"/>
        <end position="40"/>
    </location>
</feature>
<dbReference type="RefSeq" id="WP_061834095.1">
    <property type="nucleotide sequence ID" value="NZ_LUKE01000001.1"/>
</dbReference>
<accession>A0A150WPV5</accession>
<dbReference type="AlphaFoldDB" id="A0A150WPV5"/>
<dbReference type="OrthoDB" id="2083004at2"/>